<feature type="domain" description="PDZ" evidence="11">
    <location>
        <begin position="272"/>
        <end position="352"/>
    </location>
</feature>
<evidence type="ECO:0000256" key="2">
    <source>
        <dbReference type="ARBA" id="ARBA00010541"/>
    </source>
</evidence>
<feature type="active site" description="Charge relay system" evidence="9">
    <location>
        <position position="215"/>
    </location>
</feature>
<evidence type="ECO:0000313" key="12">
    <source>
        <dbReference type="EMBL" id="ODN68226.1"/>
    </source>
</evidence>
<dbReference type="GO" id="GO:0004252">
    <property type="term" value="F:serine-type endopeptidase activity"/>
    <property type="evidence" value="ECO:0007669"/>
    <property type="project" value="InterPro"/>
</dbReference>
<dbReference type="Proteomes" id="UP000094379">
    <property type="component" value="Unassembled WGS sequence"/>
</dbReference>
<dbReference type="EC" id="3.4.21.107" evidence="12"/>
<dbReference type="PRINTS" id="PR00834">
    <property type="entry name" value="PROTEASES2C"/>
</dbReference>
<dbReference type="InterPro" id="IPR009003">
    <property type="entry name" value="Peptidase_S1_PA"/>
</dbReference>
<feature type="binding site" evidence="10">
    <location>
        <position position="141"/>
    </location>
    <ligand>
        <name>substrate</name>
    </ligand>
</feature>
<dbReference type="InterPro" id="IPR001940">
    <property type="entry name" value="Peptidase_S1C"/>
</dbReference>
<evidence type="ECO:0000256" key="9">
    <source>
        <dbReference type="PIRSR" id="PIRSR611782-1"/>
    </source>
</evidence>
<keyword evidence="13" id="KW-1185">Reference proteome</keyword>
<dbReference type="Gene3D" id="2.40.10.120">
    <property type="match status" value="1"/>
</dbReference>
<dbReference type="PATRIC" id="fig|291169.3.peg.202"/>
<keyword evidence="3 12" id="KW-0645">Protease</keyword>
<keyword evidence="7 12" id="KW-0378">Hydrolase</keyword>
<dbReference type="GO" id="GO:0006508">
    <property type="term" value="P:proteolysis"/>
    <property type="evidence" value="ECO:0007669"/>
    <property type="project" value="UniProtKB-KW"/>
</dbReference>
<dbReference type="RefSeq" id="WP_069294800.1">
    <property type="nucleotide sequence ID" value="NZ_MCRI01000001.1"/>
</dbReference>
<proteinExistence type="inferred from homology"/>
<evidence type="ECO:0000256" key="7">
    <source>
        <dbReference type="ARBA" id="ARBA00022801"/>
    </source>
</evidence>
<dbReference type="SMART" id="SM00228">
    <property type="entry name" value="PDZ"/>
    <property type="match status" value="2"/>
</dbReference>
<comment type="subcellular location">
    <subcellularLocation>
        <location evidence="1">Periplasm</location>
    </subcellularLocation>
</comment>
<evidence type="ECO:0000256" key="3">
    <source>
        <dbReference type="ARBA" id="ARBA00022670"/>
    </source>
</evidence>
<dbReference type="InterPro" id="IPR011782">
    <property type="entry name" value="Pept_S1C_Do"/>
</dbReference>
<dbReference type="SUPFAM" id="SSF50494">
    <property type="entry name" value="Trypsin-like serine proteases"/>
    <property type="match status" value="1"/>
</dbReference>
<feature type="active site" description="Charge relay system" evidence="9">
    <location>
        <position position="111"/>
    </location>
</feature>
<dbReference type="PANTHER" id="PTHR22939">
    <property type="entry name" value="SERINE PROTEASE FAMILY S1C HTRA-RELATED"/>
    <property type="match status" value="1"/>
</dbReference>
<sequence length="462" mass="49322">MMNKLKSAVVWLAGITLLTQVAVAALPFPWLGDDNQMPTLAPMLDQSKPAVVNIATRSEVRIQDNPLLNDPFFRRFFNLPEQQQPRTRQAQSLGSGVIVNAKEGLVLTNNHVIQRADEITVSLHDGRSFQAEVVGSDPATDVAVIRIPPENLTALPLADSDSLRVGDFVVAIGNPFGLGQTVTSGIVSALGRSGLGLEGYENFIQTDASINPGNSGGALVNLRGELVGINTAIFSPGQTGNIGIGFAIPSNLVKQITDQLLEHGEVRRAYLGVQMQDITPELAQAFGIEKNRGGAVVTNVIPGSAAEKAGLKVGDVVTAVDGVSLVNADNLRNTIGLLMVGQTIQLEIIRDGKAQTLTAEVTEAQRSAATQTGEVHPKLAGATFGDIEPSSPAYGKVEGIMLYSVQRGSPSWNAGLRSYDIVTSVNRQPVNNLEQFKQMVTNQPELLLNIVRENQAMFLLLR</sequence>
<name>A0A1E3GXC4_9GAMM</name>
<evidence type="ECO:0000256" key="1">
    <source>
        <dbReference type="ARBA" id="ARBA00004418"/>
    </source>
</evidence>
<evidence type="ECO:0000313" key="13">
    <source>
        <dbReference type="Proteomes" id="UP000094379"/>
    </source>
</evidence>
<reference evidence="12 13" key="1">
    <citation type="submission" date="2016-07" db="EMBL/GenBank/DDBJ databases">
        <title>Draft Genome Sequence of Methylophaga muralis Bur 1.</title>
        <authorList>
            <person name="Vasilenko O.V."/>
            <person name="Doronina N.V."/>
            <person name="Shmareva M.N."/>
            <person name="Tarlachkov S.V."/>
            <person name="Mustakhimov I."/>
            <person name="Trotsenko Y.A."/>
        </authorList>
    </citation>
    <scope>NUCLEOTIDE SEQUENCE [LARGE SCALE GENOMIC DNA]</scope>
    <source>
        <strain evidence="12 13">Bur 1</strain>
    </source>
</reference>
<keyword evidence="6" id="KW-0574">Periplasm</keyword>
<dbReference type="InterPro" id="IPR001478">
    <property type="entry name" value="PDZ"/>
</dbReference>
<comment type="caution">
    <text evidence="12">The sequence shown here is derived from an EMBL/GenBank/DDBJ whole genome shotgun (WGS) entry which is preliminary data.</text>
</comment>
<dbReference type="Gene3D" id="2.30.42.10">
    <property type="match status" value="2"/>
</dbReference>
<evidence type="ECO:0000256" key="5">
    <source>
        <dbReference type="ARBA" id="ARBA00022737"/>
    </source>
</evidence>
<dbReference type="NCBIfam" id="TIGR02037">
    <property type="entry name" value="degP_htrA_DO"/>
    <property type="match status" value="1"/>
</dbReference>
<dbReference type="PROSITE" id="PS50106">
    <property type="entry name" value="PDZ"/>
    <property type="match status" value="1"/>
</dbReference>
<feature type="binding site" evidence="10">
    <location>
        <begin position="213"/>
        <end position="215"/>
    </location>
    <ligand>
        <name>substrate</name>
    </ligand>
</feature>
<dbReference type="CDD" id="cd10839">
    <property type="entry name" value="cpPDZ1_DegP-like"/>
    <property type="match status" value="1"/>
</dbReference>
<protein>
    <submittedName>
        <fullName evidence="12">Periplasmic pH-dependent serine endoprotease DegQ</fullName>
        <ecNumber evidence="12">3.4.21.107</ecNumber>
    </submittedName>
</protein>
<feature type="active site" description="Charge relay system" evidence="9">
    <location>
        <position position="141"/>
    </location>
</feature>
<dbReference type="InterPro" id="IPR041489">
    <property type="entry name" value="PDZ_6"/>
</dbReference>
<accession>A0A1E3GXC4</accession>
<dbReference type="Pfam" id="PF17820">
    <property type="entry name" value="PDZ_6"/>
    <property type="match status" value="1"/>
</dbReference>
<keyword evidence="4" id="KW-0732">Signal</keyword>
<dbReference type="InterPro" id="IPR036034">
    <property type="entry name" value="PDZ_sf"/>
</dbReference>
<evidence type="ECO:0000256" key="6">
    <source>
        <dbReference type="ARBA" id="ARBA00022764"/>
    </source>
</evidence>
<organism evidence="12 13">
    <name type="scientific">Methylophaga muralis</name>
    <dbReference type="NCBI Taxonomy" id="291169"/>
    <lineage>
        <taxon>Bacteria</taxon>
        <taxon>Pseudomonadati</taxon>
        <taxon>Pseudomonadota</taxon>
        <taxon>Gammaproteobacteria</taxon>
        <taxon>Thiotrichales</taxon>
        <taxon>Piscirickettsiaceae</taxon>
        <taxon>Methylophaga</taxon>
    </lineage>
</organism>
<dbReference type="Pfam" id="PF13365">
    <property type="entry name" value="Trypsin_2"/>
    <property type="match status" value="1"/>
</dbReference>
<dbReference type="STRING" id="291169.A9E74_00198"/>
<evidence type="ECO:0000256" key="4">
    <source>
        <dbReference type="ARBA" id="ARBA00022729"/>
    </source>
</evidence>
<feature type="binding site" evidence="10">
    <location>
        <position position="111"/>
    </location>
    <ligand>
        <name>substrate</name>
    </ligand>
</feature>
<dbReference type="PANTHER" id="PTHR22939:SF129">
    <property type="entry name" value="SERINE PROTEASE HTRA2, MITOCHONDRIAL"/>
    <property type="match status" value="1"/>
</dbReference>
<keyword evidence="8" id="KW-0720">Serine protease</keyword>
<dbReference type="FunFam" id="2.40.10.10:FF:000001">
    <property type="entry name" value="Periplasmic serine protease DegS"/>
    <property type="match status" value="1"/>
</dbReference>
<comment type="similarity">
    <text evidence="2">Belongs to the peptidase S1C family.</text>
</comment>
<dbReference type="GO" id="GO:0042597">
    <property type="term" value="C:periplasmic space"/>
    <property type="evidence" value="ECO:0007669"/>
    <property type="project" value="UniProtKB-SubCell"/>
</dbReference>
<dbReference type="Pfam" id="PF13180">
    <property type="entry name" value="PDZ_2"/>
    <property type="match status" value="1"/>
</dbReference>
<evidence type="ECO:0000259" key="11">
    <source>
        <dbReference type="PROSITE" id="PS50106"/>
    </source>
</evidence>
<gene>
    <name evidence="12" type="primary">degQ</name>
    <name evidence="12" type="ORF">A9E74_00198</name>
</gene>
<dbReference type="AlphaFoldDB" id="A0A1E3GXC4"/>
<keyword evidence="5" id="KW-0677">Repeat</keyword>
<evidence type="ECO:0000256" key="10">
    <source>
        <dbReference type="PIRSR" id="PIRSR611782-2"/>
    </source>
</evidence>
<evidence type="ECO:0000256" key="8">
    <source>
        <dbReference type="ARBA" id="ARBA00022825"/>
    </source>
</evidence>
<dbReference type="SUPFAM" id="SSF50156">
    <property type="entry name" value="PDZ domain-like"/>
    <property type="match status" value="2"/>
</dbReference>
<dbReference type="EMBL" id="MCRI01000001">
    <property type="protein sequence ID" value="ODN68226.1"/>
    <property type="molecule type" value="Genomic_DNA"/>
</dbReference>